<dbReference type="Proteomes" id="UP000006039">
    <property type="component" value="Unassembled WGS sequence"/>
</dbReference>
<feature type="region of interest" description="Disordered" evidence="1">
    <location>
        <begin position="1"/>
        <end position="21"/>
    </location>
</feature>
<feature type="compositionally biased region" description="Basic and acidic residues" evidence="1">
    <location>
        <begin position="1"/>
        <end position="10"/>
    </location>
</feature>
<reference evidence="2" key="3">
    <citation type="submission" date="2010-09" db="EMBL/GenBank/DDBJ databases">
        <title>Annotation of Gaeumannomyces graminis var. tritici R3-111a-1.</title>
        <authorList>
            <consortium name="The Broad Institute Genome Sequencing Platform"/>
            <person name="Ma L.-J."/>
            <person name="Dead R."/>
            <person name="Young S.K."/>
            <person name="Zeng Q."/>
            <person name="Gargeya S."/>
            <person name="Fitzgerald M."/>
            <person name="Haas B."/>
            <person name="Abouelleil A."/>
            <person name="Alvarado L."/>
            <person name="Arachchi H.M."/>
            <person name="Berlin A."/>
            <person name="Brown A."/>
            <person name="Chapman S.B."/>
            <person name="Chen Z."/>
            <person name="Dunbar C."/>
            <person name="Freedman E."/>
            <person name="Gearin G."/>
            <person name="Gellesch M."/>
            <person name="Goldberg J."/>
            <person name="Griggs A."/>
            <person name="Gujja S."/>
            <person name="Heiman D."/>
            <person name="Howarth C."/>
            <person name="Larson L."/>
            <person name="Lui A."/>
            <person name="MacDonald P.J.P."/>
            <person name="Mehta T."/>
            <person name="Montmayeur A."/>
            <person name="Murphy C."/>
            <person name="Neiman D."/>
            <person name="Pearson M."/>
            <person name="Priest M."/>
            <person name="Roberts A."/>
            <person name="Saif S."/>
            <person name="Shea T."/>
            <person name="Shenoy N."/>
            <person name="Sisk P."/>
            <person name="Stolte C."/>
            <person name="Sykes S."/>
            <person name="Yandava C."/>
            <person name="Wortman J."/>
            <person name="Nusbaum C."/>
            <person name="Birren B."/>
        </authorList>
    </citation>
    <scope>NUCLEOTIDE SEQUENCE</scope>
    <source>
        <strain evidence="2">R3-111a-1</strain>
    </source>
</reference>
<reference evidence="2" key="2">
    <citation type="submission" date="2010-07" db="EMBL/GenBank/DDBJ databases">
        <authorList>
            <consortium name="The Broad Institute Genome Sequencing Platform"/>
            <consortium name="Broad Institute Genome Sequencing Center for Infectious Disease"/>
            <person name="Ma L.-J."/>
            <person name="Dead R."/>
            <person name="Young S."/>
            <person name="Zeng Q."/>
            <person name="Koehrsen M."/>
            <person name="Alvarado L."/>
            <person name="Berlin A."/>
            <person name="Chapman S.B."/>
            <person name="Chen Z."/>
            <person name="Freedman E."/>
            <person name="Gellesch M."/>
            <person name="Goldberg J."/>
            <person name="Griggs A."/>
            <person name="Gujja S."/>
            <person name="Heilman E.R."/>
            <person name="Heiman D."/>
            <person name="Hepburn T."/>
            <person name="Howarth C."/>
            <person name="Jen D."/>
            <person name="Larson L."/>
            <person name="Mehta T."/>
            <person name="Neiman D."/>
            <person name="Pearson M."/>
            <person name="Roberts A."/>
            <person name="Saif S."/>
            <person name="Shea T."/>
            <person name="Shenoy N."/>
            <person name="Sisk P."/>
            <person name="Stolte C."/>
            <person name="Sykes S."/>
            <person name="Walk T."/>
            <person name="White J."/>
            <person name="Yandava C."/>
            <person name="Haas B."/>
            <person name="Nusbaum C."/>
            <person name="Birren B."/>
        </authorList>
    </citation>
    <scope>NUCLEOTIDE SEQUENCE</scope>
    <source>
        <strain evidence="2">R3-111a-1</strain>
    </source>
</reference>
<evidence type="ECO:0000313" key="4">
    <source>
        <dbReference type="Proteomes" id="UP000006039"/>
    </source>
</evidence>
<evidence type="ECO:0000313" key="3">
    <source>
        <dbReference type="EnsemblFungi" id="EJT70164"/>
    </source>
</evidence>
<dbReference type="VEuPathDB" id="FungiDB:GGTG_12337"/>
<accession>J3PFR2</accession>
<name>J3PFR2_GAET3</name>
<dbReference type="EnsemblFungi" id="EJT70164">
    <property type="protein sequence ID" value="EJT70164"/>
    <property type="gene ID" value="GGTG_12337"/>
</dbReference>
<dbReference type="Pfam" id="PF12585">
    <property type="entry name" value="DUF3759"/>
    <property type="match status" value="1"/>
</dbReference>
<dbReference type="STRING" id="644352.J3PFR2"/>
<evidence type="ECO:0008006" key="5">
    <source>
        <dbReference type="Google" id="ProtNLM"/>
    </source>
</evidence>
<sequence length="220" mass="24662">MMAAKRKPDGAGRGATWDAPKPIGRRTRMACEMDGIMAMRRAALCILLYIFGAPSRSLPPFSLQCLQPIIQTLSYQASSSHPIQPNAGRSSPPFTKDANMFGFDEAKEHRDAVYGDQAHESKLSHEMIAGGAAFEAMHLWEKKQRESGQPVEHGLAKELLAAAAGFEVDKLAETKGLDFIDRERAKHDARKQAEHMYDQQYGNMDRYDPNECRPHESMQW</sequence>
<dbReference type="RefSeq" id="XP_009228498.1">
    <property type="nucleotide sequence ID" value="XM_009230234.1"/>
</dbReference>
<reference evidence="3" key="5">
    <citation type="submission" date="2018-04" db="UniProtKB">
        <authorList>
            <consortium name="EnsemblFungi"/>
        </authorList>
    </citation>
    <scope>IDENTIFICATION</scope>
    <source>
        <strain evidence="3">R3-111a-1</strain>
    </source>
</reference>
<reference evidence="4" key="1">
    <citation type="submission" date="2010-07" db="EMBL/GenBank/DDBJ databases">
        <title>The genome sequence of Gaeumannomyces graminis var. tritici strain R3-111a-1.</title>
        <authorList>
            <consortium name="The Broad Institute Genome Sequencing Platform"/>
            <person name="Ma L.-J."/>
            <person name="Dead R."/>
            <person name="Young S."/>
            <person name="Zeng Q."/>
            <person name="Koehrsen M."/>
            <person name="Alvarado L."/>
            <person name="Berlin A."/>
            <person name="Chapman S.B."/>
            <person name="Chen Z."/>
            <person name="Freedman E."/>
            <person name="Gellesch M."/>
            <person name="Goldberg J."/>
            <person name="Griggs A."/>
            <person name="Gujja S."/>
            <person name="Heilman E.R."/>
            <person name="Heiman D."/>
            <person name="Hepburn T."/>
            <person name="Howarth C."/>
            <person name="Jen D."/>
            <person name="Larson L."/>
            <person name="Mehta T."/>
            <person name="Neiman D."/>
            <person name="Pearson M."/>
            <person name="Roberts A."/>
            <person name="Saif S."/>
            <person name="Shea T."/>
            <person name="Shenoy N."/>
            <person name="Sisk P."/>
            <person name="Stolte C."/>
            <person name="Sykes S."/>
            <person name="Walk T."/>
            <person name="White J."/>
            <person name="Yandava C."/>
            <person name="Haas B."/>
            <person name="Nusbaum C."/>
            <person name="Birren B."/>
        </authorList>
    </citation>
    <scope>NUCLEOTIDE SEQUENCE [LARGE SCALE GENOMIC DNA]</scope>
    <source>
        <strain evidence="4">R3-111a-1</strain>
    </source>
</reference>
<dbReference type="GeneID" id="20352795"/>
<dbReference type="AlphaFoldDB" id="J3PFR2"/>
<dbReference type="EMBL" id="GL385402">
    <property type="protein sequence ID" value="EJT70164.1"/>
    <property type="molecule type" value="Genomic_DNA"/>
</dbReference>
<dbReference type="InterPro" id="IPR022234">
    <property type="entry name" value="DUF3759"/>
</dbReference>
<protein>
    <recommendedName>
        <fullName evidence="5">CipC-like antibiotic response protein</fullName>
    </recommendedName>
</protein>
<organism evidence="2">
    <name type="scientific">Gaeumannomyces tritici (strain R3-111a-1)</name>
    <name type="common">Wheat and barley take-all root rot fungus</name>
    <name type="synonym">Gaeumannomyces graminis var. tritici</name>
    <dbReference type="NCBI Taxonomy" id="644352"/>
    <lineage>
        <taxon>Eukaryota</taxon>
        <taxon>Fungi</taxon>
        <taxon>Dikarya</taxon>
        <taxon>Ascomycota</taxon>
        <taxon>Pezizomycotina</taxon>
        <taxon>Sordariomycetes</taxon>
        <taxon>Sordariomycetidae</taxon>
        <taxon>Magnaporthales</taxon>
        <taxon>Magnaporthaceae</taxon>
        <taxon>Gaeumannomyces</taxon>
    </lineage>
</organism>
<dbReference type="HOGENOM" id="CLU_1256091_0_0_1"/>
<keyword evidence="4" id="KW-1185">Reference proteome</keyword>
<dbReference type="PANTHER" id="PTHR37450">
    <property type="entry name" value="CIPC PROTEIN"/>
    <property type="match status" value="1"/>
</dbReference>
<dbReference type="eggNOG" id="ENOG502S76S">
    <property type="taxonomic scope" value="Eukaryota"/>
</dbReference>
<feature type="region of interest" description="Disordered" evidence="1">
    <location>
        <begin position="189"/>
        <end position="220"/>
    </location>
</feature>
<proteinExistence type="predicted"/>
<dbReference type="OrthoDB" id="9895617at2759"/>
<gene>
    <name evidence="3" type="primary">20352795</name>
    <name evidence="2" type="ORF">GGTG_12337</name>
</gene>
<feature type="compositionally biased region" description="Basic and acidic residues" evidence="1">
    <location>
        <begin position="205"/>
        <end position="220"/>
    </location>
</feature>
<evidence type="ECO:0000256" key="1">
    <source>
        <dbReference type="SAM" id="MobiDB-lite"/>
    </source>
</evidence>
<dbReference type="PANTHER" id="PTHR37450:SF1">
    <property type="entry name" value="CIPC PROTEIN"/>
    <property type="match status" value="1"/>
</dbReference>
<reference evidence="3" key="4">
    <citation type="journal article" date="2015" name="G3 (Bethesda)">
        <title>Genome sequences of three phytopathogenic species of the Magnaporthaceae family of fungi.</title>
        <authorList>
            <person name="Okagaki L.H."/>
            <person name="Nunes C.C."/>
            <person name="Sailsbery J."/>
            <person name="Clay B."/>
            <person name="Brown D."/>
            <person name="John T."/>
            <person name="Oh Y."/>
            <person name="Young N."/>
            <person name="Fitzgerald M."/>
            <person name="Haas B.J."/>
            <person name="Zeng Q."/>
            <person name="Young S."/>
            <person name="Adiconis X."/>
            <person name="Fan L."/>
            <person name="Levin J.Z."/>
            <person name="Mitchell T.K."/>
            <person name="Okubara P.A."/>
            <person name="Farman M.L."/>
            <person name="Kohn L.M."/>
            <person name="Birren B."/>
            <person name="Ma L.-J."/>
            <person name="Dean R.A."/>
        </authorList>
    </citation>
    <scope>NUCLEOTIDE SEQUENCE</scope>
    <source>
        <strain evidence="3">R3-111a-1</strain>
    </source>
</reference>
<evidence type="ECO:0000313" key="2">
    <source>
        <dbReference type="EMBL" id="EJT70164.1"/>
    </source>
</evidence>